<comment type="pathway">
    <text evidence="3 15">Cofactor biosynthesis; FMN biosynthesis; FMN from riboflavin (ATP route): step 1/1.</text>
</comment>
<evidence type="ECO:0000256" key="7">
    <source>
        <dbReference type="ARBA" id="ARBA00022695"/>
    </source>
</evidence>
<evidence type="ECO:0000256" key="12">
    <source>
        <dbReference type="ARBA" id="ARBA00023268"/>
    </source>
</evidence>
<dbReference type="PIRSF" id="PIRSF004491">
    <property type="entry name" value="FAD_Synth"/>
    <property type="match status" value="1"/>
</dbReference>
<dbReference type="InterPro" id="IPR015864">
    <property type="entry name" value="FAD_synthase"/>
</dbReference>
<feature type="domain" description="Riboflavin kinase" evidence="16">
    <location>
        <begin position="183"/>
        <end position="308"/>
    </location>
</feature>
<evidence type="ECO:0000256" key="9">
    <source>
        <dbReference type="ARBA" id="ARBA00022777"/>
    </source>
</evidence>
<comment type="function">
    <text evidence="1">Catalyzes the phosphorylation of riboflavin to FMN followed by the adenylation of FMN to FAD.</text>
</comment>
<dbReference type="NCBIfam" id="NF004159">
    <property type="entry name" value="PRK05627.1-2"/>
    <property type="match status" value="1"/>
</dbReference>
<evidence type="ECO:0000256" key="11">
    <source>
        <dbReference type="ARBA" id="ARBA00022840"/>
    </source>
</evidence>
<comment type="catalytic activity">
    <reaction evidence="13 15">
        <text>riboflavin + ATP = FMN + ADP + H(+)</text>
        <dbReference type="Rhea" id="RHEA:14357"/>
        <dbReference type="ChEBI" id="CHEBI:15378"/>
        <dbReference type="ChEBI" id="CHEBI:30616"/>
        <dbReference type="ChEBI" id="CHEBI:57986"/>
        <dbReference type="ChEBI" id="CHEBI:58210"/>
        <dbReference type="ChEBI" id="CHEBI:456216"/>
        <dbReference type="EC" id="2.7.1.26"/>
    </reaction>
</comment>
<dbReference type="UniPathway" id="UPA00277">
    <property type="reaction ID" value="UER00407"/>
</dbReference>
<dbReference type="Gene3D" id="2.40.30.30">
    <property type="entry name" value="Riboflavin kinase-like"/>
    <property type="match status" value="1"/>
</dbReference>
<dbReference type="Proteomes" id="UP000294980">
    <property type="component" value="Unassembled WGS sequence"/>
</dbReference>
<dbReference type="NCBIfam" id="TIGR00083">
    <property type="entry name" value="ribF"/>
    <property type="match status" value="1"/>
</dbReference>
<dbReference type="GO" id="GO:0009231">
    <property type="term" value="P:riboflavin biosynthetic process"/>
    <property type="evidence" value="ECO:0007669"/>
    <property type="project" value="InterPro"/>
</dbReference>
<comment type="pathway">
    <text evidence="2 15">Cofactor biosynthesis; FAD biosynthesis; FAD from FMN: step 1/1.</text>
</comment>
<evidence type="ECO:0000256" key="14">
    <source>
        <dbReference type="ARBA" id="ARBA00049494"/>
    </source>
</evidence>
<keyword evidence="11 15" id="KW-0067">ATP-binding</keyword>
<dbReference type="RefSeq" id="WP_117318894.1">
    <property type="nucleotide sequence ID" value="NZ_QQSW01000016.1"/>
</dbReference>
<dbReference type="InterPro" id="IPR023468">
    <property type="entry name" value="Riboflavin_kinase"/>
</dbReference>
<keyword evidence="18" id="KW-1185">Reference proteome</keyword>
<dbReference type="FunFam" id="3.40.50.620:FF:000021">
    <property type="entry name" value="Riboflavin biosynthesis protein"/>
    <property type="match status" value="1"/>
</dbReference>
<keyword evidence="8 15" id="KW-0547">Nucleotide-binding</keyword>
<dbReference type="SMART" id="SM00904">
    <property type="entry name" value="Flavokinase"/>
    <property type="match status" value="1"/>
</dbReference>
<dbReference type="EC" id="2.7.7.2" evidence="15"/>
<evidence type="ECO:0000313" key="17">
    <source>
        <dbReference type="EMBL" id="TCO74869.1"/>
    </source>
</evidence>
<dbReference type="EMBL" id="SLWX01000011">
    <property type="protein sequence ID" value="TCO74869.1"/>
    <property type="molecule type" value="Genomic_DNA"/>
</dbReference>
<dbReference type="InterPro" id="IPR014729">
    <property type="entry name" value="Rossmann-like_a/b/a_fold"/>
</dbReference>
<protein>
    <recommendedName>
        <fullName evidence="15">Riboflavin biosynthesis protein</fullName>
    </recommendedName>
    <domain>
        <recommendedName>
            <fullName evidence="15">Riboflavin kinase</fullName>
            <ecNumber evidence="15">2.7.1.26</ecNumber>
        </recommendedName>
        <alternativeName>
            <fullName evidence="15">Flavokinase</fullName>
        </alternativeName>
    </domain>
    <domain>
        <recommendedName>
            <fullName evidence="15">FMN adenylyltransferase</fullName>
            <ecNumber evidence="15">2.7.7.2</ecNumber>
        </recommendedName>
        <alternativeName>
            <fullName evidence="15">FAD pyrophosphorylase</fullName>
        </alternativeName>
        <alternativeName>
            <fullName evidence="15">FAD synthase</fullName>
        </alternativeName>
    </domain>
</protein>
<comment type="caution">
    <text evidence="17">The sequence shown here is derived from an EMBL/GenBank/DDBJ whole genome shotgun (WGS) entry which is preliminary data.</text>
</comment>
<evidence type="ECO:0000256" key="2">
    <source>
        <dbReference type="ARBA" id="ARBA00004726"/>
    </source>
</evidence>
<dbReference type="GO" id="GO:0009398">
    <property type="term" value="P:FMN biosynthetic process"/>
    <property type="evidence" value="ECO:0007669"/>
    <property type="project" value="UniProtKB-UniRule"/>
</dbReference>
<evidence type="ECO:0000259" key="16">
    <source>
        <dbReference type="SMART" id="SM00904"/>
    </source>
</evidence>
<dbReference type="InterPro" id="IPR015865">
    <property type="entry name" value="Riboflavin_kinase_bac/euk"/>
</dbReference>
<evidence type="ECO:0000256" key="6">
    <source>
        <dbReference type="ARBA" id="ARBA00022679"/>
    </source>
</evidence>
<dbReference type="Gene3D" id="3.40.50.620">
    <property type="entry name" value="HUPs"/>
    <property type="match status" value="1"/>
</dbReference>
<evidence type="ECO:0000256" key="5">
    <source>
        <dbReference type="ARBA" id="ARBA00022643"/>
    </source>
</evidence>
<keyword evidence="7 15" id="KW-0548">Nucleotidyltransferase</keyword>
<evidence type="ECO:0000256" key="8">
    <source>
        <dbReference type="ARBA" id="ARBA00022741"/>
    </source>
</evidence>
<evidence type="ECO:0000256" key="15">
    <source>
        <dbReference type="PIRNR" id="PIRNR004491"/>
    </source>
</evidence>
<dbReference type="PANTHER" id="PTHR22749">
    <property type="entry name" value="RIBOFLAVIN KINASE/FMN ADENYLYLTRANSFERASE"/>
    <property type="match status" value="1"/>
</dbReference>
<dbReference type="OrthoDB" id="9803667at2"/>
<dbReference type="SUPFAM" id="SSF82114">
    <property type="entry name" value="Riboflavin kinase-like"/>
    <property type="match status" value="1"/>
</dbReference>
<dbReference type="GO" id="GO:0006747">
    <property type="term" value="P:FAD biosynthetic process"/>
    <property type="evidence" value="ECO:0007669"/>
    <property type="project" value="UniProtKB-UniRule"/>
</dbReference>
<proteinExistence type="inferred from homology"/>
<evidence type="ECO:0000256" key="4">
    <source>
        <dbReference type="ARBA" id="ARBA00022630"/>
    </source>
</evidence>
<gene>
    <name evidence="17" type="ORF">EV688_11126</name>
</gene>
<comment type="similarity">
    <text evidence="15">Belongs to the ribF family.</text>
</comment>
<evidence type="ECO:0000256" key="13">
    <source>
        <dbReference type="ARBA" id="ARBA00047880"/>
    </source>
</evidence>
<dbReference type="InterPro" id="IPR002606">
    <property type="entry name" value="Riboflavin_kinase_bac"/>
</dbReference>
<keyword evidence="12" id="KW-0511">Multifunctional enzyme</keyword>
<keyword evidence="10 15" id="KW-0274">FAD</keyword>
<evidence type="ECO:0000256" key="10">
    <source>
        <dbReference type="ARBA" id="ARBA00022827"/>
    </source>
</evidence>
<dbReference type="UniPathway" id="UPA00276">
    <property type="reaction ID" value="UER00406"/>
</dbReference>
<name>A0A4R2KUQ3_9GAMM</name>
<evidence type="ECO:0000256" key="1">
    <source>
        <dbReference type="ARBA" id="ARBA00002121"/>
    </source>
</evidence>
<dbReference type="GO" id="GO:0008531">
    <property type="term" value="F:riboflavin kinase activity"/>
    <property type="evidence" value="ECO:0007669"/>
    <property type="project" value="UniProtKB-UniRule"/>
</dbReference>
<dbReference type="CDD" id="cd02064">
    <property type="entry name" value="FAD_synthetase_N"/>
    <property type="match status" value="1"/>
</dbReference>
<dbReference type="InterPro" id="IPR023465">
    <property type="entry name" value="Riboflavin_kinase_dom_sf"/>
</dbReference>
<evidence type="ECO:0000256" key="3">
    <source>
        <dbReference type="ARBA" id="ARBA00005201"/>
    </source>
</evidence>
<keyword evidence="9 15" id="KW-0418">Kinase</keyword>
<dbReference type="Pfam" id="PF01687">
    <property type="entry name" value="Flavokinase"/>
    <property type="match status" value="1"/>
</dbReference>
<accession>A0A4R2KUQ3</accession>
<keyword evidence="5 15" id="KW-0288">FMN</keyword>
<dbReference type="GO" id="GO:0005524">
    <property type="term" value="F:ATP binding"/>
    <property type="evidence" value="ECO:0007669"/>
    <property type="project" value="UniProtKB-UniRule"/>
</dbReference>
<comment type="catalytic activity">
    <reaction evidence="14 15">
        <text>FMN + ATP + H(+) = FAD + diphosphate</text>
        <dbReference type="Rhea" id="RHEA:17237"/>
        <dbReference type="ChEBI" id="CHEBI:15378"/>
        <dbReference type="ChEBI" id="CHEBI:30616"/>
        <dbReference type="ChEBI" id="CHEBI:33019"/>
        <dbReference type="ChEBI" id="CHEBI:57692"/>
        <dbReference type="ChEBI" id="CHEBI:58210"/>
        <dbReference type="EC" id="2.7.7.2"/>
    </reaction>
</comment>
<dbReference type="EC" id="2.7.1.26" evidence="15"/>
<dbReference type="GO" id="GO:0003919">
    <property type="term" value="F:FMN adenylyltransferase activity"/>
    <property type="evidence" value="ECO:0007669"/>
    <property type="project" value="UniProtKB-UniRule"/>
</dbReference>
<keyword evidence="4 15" id="KW-0285">Flavoprotein</keyword>
<sequence length="323" mass="35477">MELIRGLHNLRSRHRGCVATIGAFDGVHLGHQAVLGQLLDEAVASSLPSVVIVFEPLPREYLVPEEAPARLMSFREKCLRLSQLGVDRLLCIRFDETLRGMSAMDFAQALFVRGLGVQRLVLGDDFRFGREREGDATFLRELGQREGFSTLPTKTFALGGERVSSTRVRDALAAGDLALAARLLGRDYAISGRVVRGHQLGRQLGAPTANVELRRLRSPLAGVFAVRVDGGALAADPGVANVGTRPTVSSGTRANLEVHLLEGSPDLYGRRIDVHFVHRLRAEKKYDSLEALRDAIQTDIDTARRWFQQNSLAPHHSMDSSDT</sequence>
<dbReference type="NCBIfam" id="NF004160">
    <property type="entry name" value="PRK05627.1-3"/>
    <property type="match status" value="1"/>
</dbReference>
<dbReference type="SUPFAM" id="SSF52374">
    <property type="entry name" value="Nucleotidylyl transferase"/>
    <property type="match status" value="1"/>
</dbReference>
<reference evidence="17 18" key="1">
    <citation type="submission" date="2019-03" db="EMBL/GenBank/DDBJ databases">
        <title>Genomic Encyclopedia of Type Strains, Phase IV (KMG-IV): sequencing the most valuable type-strain genomes for metagenomic binning, comparative biology and taxonomic classification.</title>
        <authorList>
            <person name="Goeker M."/>
        </authorList>
    </citation>
    <scope>NUCLEOTIDE SEQUENCE [LARGE SCALE GENOMIC DNA]</scope>
    <source>
        <strain evidence="17 18">DSM 23344</strain>
    </source>
</reference>
<evidence type="ECO:0000313" key="18">
    <source>
        <dbReference type="Proteomes" id="UP000294980"/>
    </source>
</evidence>
<dbReference type="NCBIfam" id="NF004163">
    <property type="entry name" value="PRK05627.1-6"/>
    <property type="match status" value="1"/>
</dbReference>
<organism evidence="17 18">
    <name type="scientific">Chromatocurvus halotolerans</name>
    <dbReference type="NCBI Taxonomy" id="1132028"/>
    <lineage>
        <taxon>Bacteria</taxon>
        <taxon>Pseudomonadati</taxon>
        <taxon>Pseudomonadota</taxon>
        <taxon>Gammaproteobacteria</taxon>
        <taxon>Cellvibrionales</taxon>
        <taxon>Halieaceae</taxon>
        <taxon>Chromatocurvus</taxon>
    </lineage>
</organism>
<dbReference type="AlphaFoldDB" id="A0A4R2KUQ3"/>
<dbReference type="Pfam" id="PF06574">
    <property type="entry name" value="FAD_syn"/>
    <property type="match status" value="1"/>
</dbReference>
<dbReference type="PANTHER" id="PTHR22749:SF6">
    <property type="entry name" value="RIBOFLAVIN KINASE"/>
    <property type="match status" value="1"/>
</dbReference>
<keyword evidence="6 15" id="KW-0808">Transferase</keyword>